<accession>A0A8S4G2L0</accession>
<sequence length="71" mass="8463">MIAEPQVDSTQQTVLHIYQLQHSPRSTTEPEPYMFYQHDTYTQVGSIHTGLKVDRLLWTKKLLWIEYLDKN</sequence>
<organism evidence="1 2">
    <name type="scientific">Plutella xylostella</name>
    <name type="common">Diamondback moth</name>
    <name type="synonym">Plutella maculipennis</name>
    <dbReference type="NCBI Taxonomy" id="51655"/>
    <lineage>
        <taxon>Eukaryota</taxon>
        <taxon>Metazoa</taxon>
        <taxon>Ecdysozoa</taxon>
        <taxon>Arthropoda</taxon>
        <taxon>Hexapoda</taxon>
        <taxon>Insecta</taxon>
        <taxon>Pterygota</taxon>
        <taxon>Neoptera</taxon>
        <taxon>Endopterygota</taxon>
        <taxon>Lepidoptera</taxon>
        <taxon>Glossata</taxon>
        <taxon>Ditrysia</taxon>
        <taxon>Yponomeutoidea</taxon>
        <taxon>Plutellidae</taxon>
        <taxon>Plutella</taxon>
    </lineage>
</organism>
<dbReference type="Proteomes" id="UP000653454">
    <property type="component" value="Unassembled WGS sequence"/>
</dbReference>
<gene>
    <name evidence="1" type="ORF">PLXY2_LOCUS12386</name>
</gene>
<evidence type="ECO:0000313" key="1">
    <source>
        <dbReference type="EMBL" id="CAG9134114.1"/>
    </source>
</evidence>
<comment type="caution">
    <text evidence="1">The sequence shown here is derived from an EMBL/GenBank/DDBJ whole genome shotgun (WGS) entry which is preliminary data.</text>
</comment>
<evidence type="ECO:0000313" key="2">
    <source>
        <dbReference type="Proteomes" id="UP000653454"/>
    </source>
</evidence>
<protein>
    <submittedName>
        <fullName evidence="1">(diamondback moth) hypothetical protein</fullName>
    </submittedName>
</protein>
<name>A0A8S4G2L0_PLUXY</name>
<dbReference type="AlphaFoldDB" id="A0A8S4G2L0"/>
<reference evidence="1" key="1">
    <citation type="submission" date="2020-11" db="EMBL/GenBank/DDBJ databases">
        <authorList>
            <person name="Whiteford S."/>
        </authorList>
    </citation>
    <scope>NUCLEOTIDE SEQUENCE</scope>
</reference>
<keyword evidence="2" id="KW-1185">Reference proteome</keyword>
<proteinExistence type="predicted"/>
<dbReference type="EMBL" id="CAJHNJ030000073">
    <property type="protein sequence ID" value="CAG9134114.1"/>
    <property type="molecule type" value="Genomic_DNA"/>
</dbReference>